<comment type="caution">
    <text evidence="1">The sequence shown here is derived from an EMBL/GenBank/DDBJ whole genome shotgun (WGS) entry which is preliminary data.</text>
</comment>
<organism evidence="1 2">
    <name type="scientific">Roseibium denhamense</name>
    <dbReference type="NCBI Taxonomy" id="76305"/>
    <lineage>
        <taxon>Bacteria</taxon>
        <taxon>Pseudomonadati</taxon>
        <taxon>Pseudomonadota</taxon>
        <taxon>Alphaproteobacteria</taxon>
        <taxon>Hyphomicrobiales</taxon>
        <taxon>Stappiaceae</taxon>
        <taxon>Roseibium</taxon>
    </lineage>
</organism>
<evidence type="ECO:0000313" key="1">
    <source>
        <dbReference type="EMBL" id="SMP16696.1"/>
    </source>
</evidence>
<accession>A0ABY1NSB3</accession>
<dbReference type="RefSeq" id="WP_155194827.1">
    <property type="nucleotide sequence ID" value="NZ_BAAAEA010000003.1"/>
</dbReference>
<reference evidence="1 2" key="1">
    <citation type="submission" date="2017-05" db="EMBL/GenBank/DDBJ databases">
        <authorList>
            <person name="Varghese N."/>
            <person name="Submissions S."/>
        </authorList>
    </citation>
    <scope>NUCLEOTIDE SEQUENCE [LARGE SCALE GENOMIC DNA]</scope>
    <source>
        <strain evidence="1 2">DSM 15949</strain>
    </source>
</reference>
<proteinExistence type="predicted"/>
<name>A0ABY1NSB3_9HYPH</name>
<gene>
    <name evidence="1" type="ORF">SAMN06265374_1739</name>
</gene>
<evidence type="ECO:0000313" key="2">
    <source>
        <dbReference type="Proteomes" id="UP001157914"/>
    </source>
</evidence>
<protein>
    <submittedName>
        <fullName evidence="1">Uncharacterized protein</fullName>
    </submittedName>
</protein>
<sequence>MLDIYARSFLEASRFTPSTRIDPRTQRHLDKDAEKRERHTRLWRRGPYWI</sequence>
<keyword evidence="2" id="KW-1185">Reference proteome</keyword>
<dbReference type="Proteomes" id="UP001157914">
    <property type="component" value="Unassembled WGS sequence"/>
</dbReference>
<dbReference type="EMBL" id="FXTT01000002">
    <property type="protein sequence ID" value="SMP16696.1"/>
    <property type="molecule type" value="Genomic_DNA"/>
</dbReference>